<protein>
    <recommendedName>
        <fullName evidence="4">FAD/NAD(P)-binding domain-containing protein</fullName>
    </recommendedName>
</protein>
<keyword evidence="1" id="KW-0812">Transmembrane</keyword>
<evidence type="ECO:0000313" key="2">
    <source>
        <dbReference type="EMBL" id="KIY48315.1"/>
    </source>
</evidence>
<evidence type="ECO:0000313" key="3">
    <source>
        <dbReference type="Proteomes" id="UP000054144"/>
    </source>
</evidence>
<keyword evidence="1" id="KW-0472">Membrane</keyword>
<dbReference type="EMBL" id="KN881851">
    <property type="protein sequence ID" value="KIY48315.1"/>
    <property type="molecule type" value="Genomic_DNA"/>
</dbReference>
<evidence type="ECO:0000256" key="1">
    <source>
        <dbReference type="SAM" id="Phobius"/>
    </source>
</evidence>
<accession>A0A0D7ACF3</accession>
<keyword evidence="1" id="KW-1133">Transmembrane helix</keyword>
<proteinExistence type="predicted"/>
<dbReference type="OrthoDB" id="10051892at2759"/>
<dbReference type="Proteomes" id="UP000054144">
    <property type="component" value="Unassembled WGS sequence"/>
</dbReference>
<gene>
    <name evidence="2" type="ORF">FISHEDRAFT_43815</name>
</gene>
<dbReference type="SUPFAM" id="SSF51905">
    <property type="entry name" value="FAD/NAD(P)-binding domain"/>
    <property type="match status" value="1"/>
</dbReference>
<dbReference type="AlphaFoldDB" id="A0A0D7ACF3"/>
<keyword evidence="3" id="KW-1185">Reference proteome</keyword>
<sequence length="562" mass="62225">MSWPVVLLSLPFAFYLLALIVWYLFRGILIKQTGILDLPLLREAIPSNSRIGGTVVICGGSVGGLLAARICHDFFDRIIIIEPEAWLSTSAARNEEAWAQREKRTRVMQYKSLHGTLGFCFLGLCAMFDNFEAECAKSKIHVGPMDLKFTFSGQKALAPWKSYGGTLPKTCWASRQGLETLIRRLVLGSGNFPRIELRIGMVTGVVPDSKDRTRLSHVVMRGDEGMEELAADLIVDCTGVSRSGLKWLERAGYGYGGKYNKTRLPLDQLRISFNHKLQSCTMLFDLTAEELAALPVPGGLPAGGNTFVYQDSLPGEIPKLLYGMKVDGGQLVLGAGECGTMLQLKDMADFKAFAADIKLETPLPQYIFDLCDQLQDKMNRCSVTRFRVFPATSVRYHLGTDLPTNFIAIGDSCMTLNPRYGQGCTKALVSAVALHTLLRKEKAQAIERPAGGRLSNNFASRFFKAQYQKSDVYWCALRTFLHVDYGSPVTIPIEGESLSEGTFMRKYAYNLQAVSLKDEHAAHALFDSAMSLGTSIDILHPSLILKVLLQATTGYYYTAKRK</sequence>
<evidence type="ECO:0008006" key="4">
    <source>
        <dbReference type="Google" id="ProtNLM"/>
    </source>
</evidence>
<reference evidence="2 3" key="1">
    <citation type="journal article" date="2015" name="Fungal Genet. Biol.">
        <title>Evolution of novel wood decay mechanisms in Agaricales revealed by the genome sequences of Fistulina hepatica and Cylindrobasidium torrendii.</title>
        <authorList>
            <person name="Floudas D."/>
            <person name="Held B.W."/>
            <person name="Riley R."/>
            <person name="Nagy L.G."/>
            <person name="Koehler G."/>
            <person name="Ransdell A.S."/>
            <person name="Younus H."/>
            <person name="Chow J."/>
            <person name="Chiniquy J."/>
            <person name="Lipzen A."/>
            <person name="Tritt A."/>
            <person name="Sun H."/>
            <person name="Haridas S."/>
            <person name="LaButti K."/>
            <person name="Ohm R.A."/>
            <person name="Kues U."/>
            <person name="Blanchette R.A."/>
            <person name="Grigoriev I.V."/>
            <person name="Minto R.E."/>
            <person name="Hibbett D.S."/>
        </authorList>
    </citation>
    <scope>NUCLEOTIDE SEQUENCE [LARGE SCALE GENOMIC DNA]</scope>
    <source>
        <strain evidence="2 3">ATCC 64428</strain>
    </source>
</reference>
<dbReference type="InterPro" id="IPR036188">
    <property type="entry name" value="FAD/NAD-bd_sf"/>
</dbReference>
<feature type="transmembrane region" description="Helical" evidence="1">
    <location>
        <begin position="6"/>
        <end position="25"/>
    </location>
</feature>
<organism evidence="2 3">
    <name type="scientific">Fistulina hepatica ATCC 64428</name>
    <dbReference type="NCBI Taxonomy" id="1128425"/>
    <lineage>
        <taxon>Eukaryota</taxon>
        <taxon>Fungi</taxon>
        <taxon>Dikarya</taxon>
        <taxon>Basidiomycota</taxon>
        <taxon>Agaricomycotina</taxon>
        <taxon>Agaricomycetes</taxon>
        <taxon>Agaricomycetidae</taxon>
        <taxon>Agaricales</taxon>
        <taxon>Fistulinaceae</taxon>
        <taxon>Fistulina</taxon>
    </lineage>
</organism>
<name>A0A0D7ACF3_9AGAR</name>